<sequence length="192" mass="21400">MFIQSSRSQVQDEKAEEALLDAHKRQLAAMLAAKKAKRSKATPAKRSNPAKGLKASRASPPQPLPGNILGISWDDPGFSEENVQRFLKTRNRTCRVKKATKNRVAKASGLEHTEFELRMPDAVYKFVVGKKPLHGARPRRNCPPRVQVDENKVRVPAIENTSDEMDIEENNSMNEGTGLTFSTLVLRPKDAI</sequence>
<organism evidence="2 3">
    <name type="scientific">Penicillium bovifimosum</name>
    <dbReference type="NCBI Taxonomy" id="126998"/>
    <lineage>
        <taxon>Eukaryota</taxon>
        <taxon>Fungi</taxon>
        <taxon>Dikarya</taxon>
        <taxon>Ascomycota</taxon>
        <taxon>Pezizomycotina</taxon>
        <taxon>Eurotiomycetes</taxon>
        <taxon>Eurotiomycetidae</taxon>
        <taxon>Eurotiales</taxon>
        <taxon>Aspergillaceae</taxon>
        <taxon>Penicillium</taxon>
    </lineage>
</organism>
<gene>
    <name evidence="2" type="ORF">N7515_007689</name>
</gene>
<comment type="caution">
    <text evidence="2">The sequence shown here is derived from an EMBL/GenBank/DDBJ whole genome shotgun (WGS) entry which is preliminary data.</text>
</comment>
<name>A0A9W9KVM3_9EURO</name>
<reference evidence="2" key="1">
    <citation type="submission" date="2022-11" db="EMBL/GenBank/DDBJ databases">
        <authorList>
            <person name="Petersen C."/>
        </authorList>
    </citation>
    <scope>NUCLEOTIDE SEQUENCE</scope>
    <source>
        <strain evidence="2">IBT 22155</strain>
    </source>
</reference>
<evidence type="ECO:0000313" key="3">
    <source>
        <dbReference type="Proteomes" id="UP001149079"/>
    </source>
</evidence>
<dbReference type="Proteomes" id="UP001149079">
    <property type="component" value="Unassembled WGS sequence"/>
</dbReference>
<feature type="region of interest" description="Disordered" evidence="1">
    <location>
        <begin position="30"/>
        <end position="64"/>
    </location>
</feature>
<dbReference type="EMBL" id="JAPQKL010000006">
    <property type="protein sequence ID" value="KAJ5123864.1"/>
    <property type="molecule type" value="Genomic_DNA"/>
</dbReference>
<evidence type="ECO:0000256" key="1">
    <source>
        <dbReference type="SAM" id="MobiDB-lite"/>
    </source>
</evidence>
<reference evidence="2" key="2">
    <citation type="journal article" date="2023" name="IMA Fungus">
        <title>Comparative genomic study of the Penicillium genus elucidates a diverse pangenome and 15 lateral gene transfer events.</title>
        <authorList>
            <person name="Petersen C."/>
            <person name="Sorensen T."/>
            <person name="Nielsen M.R."/>
            <person name="Sondergaard T.E."/>
            <person name="Sorensen J.L."/>
            <person name="Fitzpatrick D.A."/>
            <person name="Frisvad J.C."/>
            <person name="Nielsen K.L."/>
        </authorList>
    </citation>
    <scope>NUCLEOTIDE SEQUENCE</scope>
    <source>
        <strain evidence="2">IBT 22155</strain>
    </source>
</reference>
<keyword evidence="3" id="KW-1185">Reference proteome</keyword>
<dbReference type="AlphaFoldDB" id="A0A9W9KVM3"/>
<dbReference type="RefSeq" id="XP_056518263.1">
    <property type="nucleotide sequence ID" value="XM_056668433.1"/>
</dbReference>
<dbReference type="GeneID" id="81407603"/>
<proteinExistence type="predicted"/>
<protein>
    <submittedName>
        <fullName evidence="2">Uncharacterized protein</fullName>
    </submittedName>
</protein>
<evidence type="ECO:0000313" key="2">
    <source>
        <dbReference type="EMBL" id="KAJ5123864.1"/>
    </source>
</evidence>
<accession>A0A9W9KVM3</accession>